<feature type="region of interest" description="Disordered" evidence="2">
    <location>
        <begin position="1"/>
        <end position="26"/>
    </location>
</feature>
<dbReference type="Proteomes" id="UP001419268">
    <property type="component" value="Unassembled WGS sequence"/>
</dbReference>
<dbReference type="AlphaFoldDB" id="A0AAP0DZ43"/>
<dbReference type="CDD" id="cd06850">
    <property type="entry name" value="biotinyl_domain"/>
    <property type="match status" value="1"/>
</dbReference>
<dbReference type="InterPro" id="IPR000089">
    <property type="entry name" value="Biotin_lipoyl"/>
</dbReference>
<evidence type="ECO:0000259" key="3">
    <source>
        <dbReference type="PROSITE" id="PS50968"/>
    </source>
</evidence>
<dbReference type="GO" id="GO:0004485">
    <property type="term" value="F:methylcrotonoyl-CoA carboxylase activity"/>
    <property type="evidence" value="ECO:0007669"/>
    <property type="project" value="TreeGrafter"/>
</dbReference>
<feature type="compositionally biased region" description="Basic and acidic residues" evidence="2">
    <location>
        <begin position="1"/>
        <end position="21"/>
    </location>
</feature>
<comment type="caution">
    <text evidence="4">The sequence shown here is derived from an EMBL/GenBank/DDBJ whole genome shotgun (WGS) entry which is preliminary data.</text>
</comment>
<dbReference type="Pfam" id="PF00364">
    <property type="entry name" value="Biotin_lipoyl"/>
    <property type="match status" value="1"/>
</dbReference>
<feature type="domain" description="Lipoyl-binding" evidence="3">
    <location>
        <begin position="26"/>
        <end position="102"/>
    </location>
</feature>
<dbReference type="PANTHER" id="PTHR18866">
    <property type="entry name" value="CARBOXYLASE:PYRUVATE/ACETYL-COA/PROPIONYL-COA CARBOXYLASE"/>
    <property type="match status" value="1"/>
</dbReference>
<organism evidence="4 5">
    <name type="scientific">Stephania cephalantha</name>
    <dbReference type="NCBI Taxonomy" id="152367"/>
    <lineage>
        <taxon>Eukaryota</taxon>
        <taxon>Viridiplantae</taxon>
        <taxon>Streptophyta</taxon>
        <taxon>Embryophyta</taxon>
        <taxon>Tracheophyta</taxon>
        <taxon>Spermatophyta</taxon>
        <taxon>Magnoliopsida</taxon>
        <taxon>Ranunculales</taxon>
        <taxon>Menispermaceae</taxon>
        <taxon>Menispermoideae</taxon>
        <taxon>Cissampelideae</taxon>
        <taxon>Stephania</taxon>
    </lineage>
</organism>
<evidence type="ECO:0000313" key="5">
    <source>
        <dbReference type="Proteomes" id="UP001419268"/>
    </source>
</evidence>
<dbReference type="InterPro" id="IPR011053">
    <property type="entry name" value="Single_hybrid_motif"/>
</dbReference>
<keyword evidence="1" id="KW-0092">Biotin</keyword>
<keyword evidence="5" id="KW-1185">Reference proteome</keyword>
<accession>A0AAP0DZ43</accession>
<sequence length="118" mass="13260">MHHHHFMESKKIHLPSDDDSSHGPCFEMDSHPPGTVVAPMDGLLLKVLVKDGMRVAEGQPVLVLEAMKMEHVVKAPRSGCVHQLKINTGQQVFDNIVLFFIKVVDMRFDSGTEKFRSL</sequence>
<dbReference type="GO" id="GO:0005739">
    <property type="term" value="C:mitochondrion"/>
    <property type="evidence" value="ECO:0007669"/>
    <property type="project" value="TreeGrafter"/>
</dbReference>
<evidence type="ECO:0000256" key="1">
    <source>
        <dbReference type="ARBA" id="ARBA00023267"/>
    </source>
</evidence>
<protein>
    <recommendedName>
        <fullName evidence="3">Lipoyl-binding domain-containing protein</fullName>
    </recommendedName>
</protein>
<dbReference type="PANTHER" id="PTHR18866:SF33">
    <property type="entry name" value="METHYLCROTONOYL-COA CARBOXYLASE SUBUNIT ALPHA, MITOCHONDRIAL-RELATED"/>
    <property type="match status" value="1"/>
</dbReference>
<dbReference type="FunFam" id="2.40.50.100:FF:000003">
    <property type="entry name" value="Acetyl-CoA carboxylase biotin carboxyl carrier protein"/>
    <property type="match status" value="1"/>
</dbReference>
<dbReference type="PROSITE" id="PS00188">
    <property type="entry name" value="BIOTIN"/>
    <property type="match status" value="1"/>
</dbReference>
<name>A0AAP0DZ43_9MAGN</name>
<dbReference type="Gene3D" id="2.40.50.100">
    <property type="match status" value="1"/>
</dbReference>
<evidence type="ECO:0000256" key="2">
    <source>
        <dbReference type="SAM" id="MobiDB-lite"/>
    </source>
</evidence>
<dbReference type="InterPro" id="IPR001882">
    <property type="entry name" value="Biotin_BS"/>
</dbReference>
<reference evidence="4 5" key="1">
    <citation type="submission" date="2024-01" db="EMBL/GenBank/DDBJ databases">
        <title>Genome assemblies of Stephania.</title>
        <authorList>
            <person name="Yang L."/>
        </authorList>
    </citation>
    <scope>NUCLEOTIDE SEQUENCE [LARGE SCALE GENOMIC DNA]</scope>
    <source>
        <strain evidence="4">JXDWG</strain>
        <tissue evidence="4">Leaf</tissue>
    </source>
</reference>
<proteinExistence type="predicted"/>
<gene>
    <name evidence="4" type="ORF">Scep_030211</name>
</gene>
<dbReference type="PROSITE" id="PS50968">
    <property type="entry name" value="BIOTINYL_LIPOYL"/>
    <property type="match status" value="1"/>
</dbReference>
<dbReference type="InterPro" id="IPR050856">
    <property type="entry name" value="Biotin_carboxylase_complex"/>
</dbReference>
<dbReference type="EMBL" id="JBBNAG010000013">
    <property type="protein sequence ID" value="KAK9083740.1"/>
    <property type="molecule type" value="Genomic_DNA"/>
</dbReference>
<dbReference type="SUPFAM" id="SSF51230">
    <property type="entry name" value="Single hybrid motif"/>
    <property type="match status" value="1"/>
</dbReference>
<evidence type="ECO:0000313" key="4">
    <source>
        <dbReference type="EMBL" id="KAK9083740.1"/>
    </source>
</evidence>